<organism evidence="2 3">
    <name type="scientific">Phaeosphaeria nodorum (strain SN15 / ATCC MYA-4574 / FGSC 10173)</name>
    <name type="common">Glume blotch fungus</name>
    <name type="synonym">Parastagonospora nodorum</name>
    <dbReference type="NCBI Taxonomy" id="321614"/>
    <lineage>
        <taxon>Eukaryota</taxon>
        <taxon>Fungi</taxon>
        <taxon>Dikarya</taxon>
        <taxon>Ascomycota</taxon>
        <taxon>Pezizomycotina</taxon>
        <taxon>Dothideomycetes</taxon>
        <taxon>Pleosporomycetidae</taxon>
        <taxon>Pleosporales</taxon>
        <taxon>Pleosporineae</taxon>
        <taxon>Phaeosphaeriaceae</taxon>
        <taxon>Parastagonospora</taxon>
    </lineage>
</organism>
<dbReference type="Pfam" id="PF13508">
    <property type="entry name" value="Acetyltransf_7"/>
    <property type="match status" value="1"/>
</dbReference>
<gene>
    <name evidence="2" type="ORF">JI435_136740</name>
</gene>
<name>A0A7U2IBI0_PHANO</name>
<dbReference type="GO" id="GO:0016747">
    <property type="term" value="F:acyltransferase activity, transferring groups other than amino-acyl groups"/>
    <property type="evidence" value="ECO:0007669"/>
    <property type="project" value="InterPro"/>
</dbReference>
<dbReference type="SUPFAM" id="SSF55729">
    <property type="entry name" value="Acyl-CoA N-acyltransferases (Nat)"/>
    <property type="match status" value="1"/>
</dbReference>
<accession>A0A7U2IBI0</accession>
<dbReference type="Gene3D" id="3.40.630.30">
    <property type="match status" value="1"/>
</dbReference>
<evidence type="ECO:0000313" key="2">
    <source>
        <dbReference type="EMBL" id="QRD06776.1"/>
    </source>
</evidence>
<protein>
    <recommendedName>
        <fullName evidence="1">N-acetyltransferase domain-containing protein</fullName>
    </recommendedName>
</protein>
<dbReference type="KEGG" id="pno:SNOG_13674"/>
<evidence type="ECO:0000259" key="1">
    <source>
        <dbReference type="Pfam" id="PF13508"/>
    </source>
</evidence>
<dbReference type="RefSeq" id="XP_001803881.1">
    <property type="nucleotide sequence ID" value="XM_001803829.1"/>
</dbReference>
<dbReference type="InterPro" id="IPR000182">
    <property type="entry name" value="GNAT_dom"/>
</dbReference>
<dbReference type="EMBL" id="CP069043">
    <property type="protein sequence ID" value="QRD06776.1"/>
    <property type="molecule type" value="Genomic_DNA"/>
</dbReference>
<feature type="domain" description="N-acetyltransferase" evidence="1">
    <location>
        <begin position="124"/>
        <end position="190"/>
    </location>
</feature>
<dbReference type="AlphaFoldDB" id="A0A7U2IBI0"/>
<keyword evidence="3" id="KW-1185">Reference proteome</keyword>
<dbReference type="Proteomes" id="UP000663193">
    <property type="component" value="Chromosome 21"/>
</dbReference>
<evidence type="ECO:0000313" key="3">
    <source>
        <dbReference type="Proteomes" id="UP000663193"/>
    </source>
</evidence>
<dbReference type="OMA" id="SSMAQWV"/>
<proteinExistence type="predicted"/>
<dbReference type="VEuPathDB" id="FungiDB:JI435_136740"/>
<reference evidence="3" key="1">
    <citation type="journal article" date="2021" name="BMC Genomics">
        <title>Chromosome-level genome assembly and manually-curated proteome of model necrotroph Parastagonospora nodorum Sn15 reveals a genome-wide trove of candidate effector homologs, and redundancy of virulence-related functions within an accessory chromosome.</title>
        <authorList>
            <person name="Bertazzoni S."/>
            <person name="Jones D.A.B."/>
            <person name="Phan H.T."/>
            <person name="Tan K.-C."/>
            <person name="Hane J.K."/>
        </authorList>
    </citation>
    <scope>NUCLEOTIDE SEQUENCE [LARGE SCALE GENOMIC DNA]</scope>
    <source>
        <strain evidence="3">SN15 / ATCC MYA-4574 / FGSC 10173)</strain>
    </source>
</reference>
<dbReference type="OrthoDB" id="41532at2759"/>
<dbReference type="InterPro" id="IPR016181">
    <property type="entry name" value="Acyl_CoA_acyltransferase"/>
</dbReference>
<sequence length="238" mass="27241">MDVTTTTESAYIVLQIPASSPRIKELVIKFRDTRLAVLQADPGSSLAQYEVESQLPDSIWHGRLAGNTKFLVCVQATDRTLPPEHLLLQGDWAGYAALRERVSVEDYYLVPEQPVPEDPDIEIRWHLYDLYTVPAHRGRNVAKKLVAGCVAVVEGDLGMDDSYKIARLRLYANPSYSWLIKWYERFGFKEGGRVNLRQGFVASAMQDSVPKDTTSTRELWERWERPFAYIMERVFEVA</sequence>